<evidence type="ECO:0000256" key="4">
    <source>
        <dbReference type="ARBA" id="ARBA00016244"/>
    </source>
</evidence>
<keyword evidence="10" id="KW-0282">Flagellum</keyword>
<evidence type="ECO:0000256" key="3">
    <source>
        <dbReference type="ARBA" id="ARBA00009677"/>
    </source>
</evidence>
<dbReference type="NCBIfam" id="TIGR02492">
    <property type="entry name" value="flgK_ends"/>
    <property type="match status" value="1"/>
</dbReference>
<evidence type="ECO:0000259" key="9">
    <source>
        <dbReference type="Pfam" id="PF22638"/>
    </source>
</evidence>
<evidence type="ECO:0000256" key="6">
    <source>
        <dbReference type="ARBA" id="ARBA00023143"/>
    </source>
</evidence>
<proteinExistence type="inferred from homology"/>
<evidence type="ECO:0000313" key="11">
    <source>
        <dbReference type="Proteomes" id="UP001369958"/>
    </source>
</evidence>
<dbReference type="EMBL" id="CP146275">
    <property type="protein sequence ID" value="WWT34279.1"/>
    <property type="molecule type" value="Genomic_DNA"/>
</dbReference>
<keyword evidence="10" id="KW-0969">Cilium</keyword>
<dbReference type="InterPro" id="IPR001444">
    <property type="entry name" value="Flag_bb_rod_N"/>
</dbReference>
<evidence type="ECO:0000256" key="5">
    <source>
        <dbReference type="ARBA" id="ARBA00022525"/>
    </source>
</evidence>
<dbReference type="Pfam" id="PF22638">
    <property type="entry name" value="FlgK_D1"/>
    <property type="match status" value="1"/>
</dbReference>
<dbReference type="Pfam" id="PF00460">
    <property type="entry name" value="Flg_bb_rod"/>
    <property type="match status" value="1"/>
</dbReference>
<feature type="domain" description="Flagellar basal-body/hook protein C-terminal" evidence="8">
    <location>
        <begin position="572"/>
        <end position="608"/>
    </location>
</feature>
<dbReference type="PANTHER" id="PTHR30033:SF1">
    <property type="entry name" value="FLAGELLAR HOOK-ASSOCIATED PROTEIN 1"/>
    <property type="match status" value="1"/>
</dbReference>
<dbReference type="InterPro" id="IPR002371">
    <property type="entry name" value="FlgK"/>
</dbReference>
<keyword evidence="5" id="KW-0964">Secreted</keyword>
<evidence type="ECO:0000313" key="10">
    <source>
        <dbReference type="EMBL" id="WWT34279.1"/>
    </source>
</evidence>
<feature type="domain" description="Flagellar hook-associated protein FlgK helical" evidence="9">
    <location>
        <begin position="95"/>
        <end position="321"/>
    </location>
</feature>
<gene>
    <name evidence="10" type="primary">flgK</name>
    <name evidence="10" type="ORF">V6617_07390</name>
</gene>
<name>A0ABZ2I349_9HYPH</name>
<reference evidence="10 11" key="1">
    <citation type="submission" date="2024-02" db="EMBL/GenBank/DDBJ databases">
        <title>Complete genome sequence of Pelagibacterium nitratireducens ZH15.</title>
        <authorList>
            <person name="Zhao L.H."/>
        </authorList>
    </citation>
    <scope>NUCLEOTIDE SEQUENCE [LARGE SCALE GENOMIC DNA]</scope>
    <source>
        <strain evidence="10 11">ZH15</strain>
    </source>
</reference>
<dbReference type="Proteomes" id="UP001369958">
    <property type="component" value="Chromosome"/>
</dbReference>
<dbReference type="SUPFAM" id="SSF64518">
    <property type="entry name" value="Phase 1 flagellin"/>
    <property type="match status" value="1"/>
</dbReference>
<dbReference type="PANTHER" id="PTHR30033">
    <property type="entry name" value="FLAGELLAR HOOK-ASSOCIATED PROTEIN 1"/>
    <property type="match status" value="1"/>
</dbReference>
<dbReference type="InterPro" id="IPR053927">
    <property type="entry name" value="FlgK_helical"/>
</dbReference>
<dbReference type="RefSeq" id="WP_338610097.1">
    <property type="nucleotide sequence ID" value="NZ_CP146275.1"/>
</dbReference>
<dbReference type="Pfam" id="PF06429">
    <property type="entry name" value="Flg_bbr_C"/>
    <property type="match status" value="1"/>
</dbReference>
<keyword evidence="11" id="KW-1185">Reference proteome</keyword>
<sequence>MGLSSTLSNALGGMNAGQRGIDVVSRNIANQGTPGYHRQSIVIEETAYGTSAQVRASTLSRAFNEALEKQHLVAVSSASYHDVRTSFLDRMQMHLGKPGDANSLDTLYGGLENALQALVTNPNDVTTRAGVLNAAQQIVGQLNTLTGAVQEMRVEAEQQISNSVSELNRQLTALADVNVRILDISQDQQARLSLMDERDRLVASISELVDVRATYRTDGTVALMTESGVGILDVEASQFGFRSGGGLNSSSLFDPDPAKNGVGELTLRTPSGLQIDLAGQQLLSSGRIAGLLELRDTTLVNMQDQLDEIAAGLAQAMNTVTTVAQPDELTPDLYELDLSGMQSGNSLALTYNDGTTDRSVRIVAMGDAANLPLATPNAKGERVIGVDISGGDPAAAIAAALAGELPGTAVIGDAGGVLSIDSPDMRAMSSQISVTGTQDGAGALNLFVDTRDQSFTNSLDGNGQKRGFAGRIAINTALISDPAQLVQYASGISLGDATRPEFLLDNLKSMEFVSDKMTALSDGGVRLSGKVTDLIGQMINHQGNVVSKAQSESSAVSYTLQSITTRMSAEYGVNVDEEMARLMQLQNAYSASARVVSTVQELIDALLAM</sequence>
<feature type="domain" description="Flagellar basal body rod protein N-terminal" evidence="7">
    <location>
        <begin position="8"/>
        <end position="36"/>
    </location>
</feature>
<comment type="subcellular location">
    <subcellularLocation>
        <location evidence="1">Bacterial flagellum basal body</location>
    </subcellularLocation>
    <subcellularLocation>
        <location evidence="2">Secreted</location>
    </subcellularLocation>
</comment>
<accession>A0ABZ2I349</accession>
<organism evidence="10 11">
    <name type="scientific">Pelagibacterium nitratireducens</name>
    <dbReference type="NCBI Taxonomy" id="1046114"/>
    <lineage>
        <taxon>Bacteria</taxon>
        <taxon>Pseudomonadati</taxon>
        <taxon>Pseudomonadota</taxon>
        <taxon>Alphaproteobacteria</taxon>
        <taxon>Hyphomicrobiales</taxon>
        <taxon>Devosiaceae</taxon>
        <taxon>Pelagibacterium</taxon>
    </lineage>
</organism>
<evidence type="ECO:0000259" key="7">
    <source>
        <dbReference type="Pfam" id="PF00460"/>
    </source>
</evidence>
<dbReference type="PRINTS" id="PR01005">
    <property type="entry name" value="FLGHOOKAP1"/>
</dbReference>
<comment type="similarity">
    <text evidence="3">Belongs to the flagella basal body rod proteins family.</text>
</comment>
<keyword evidence="10" id="KW-0966">Cell projection</keyword>
<evidence type="ECO:0000259" key="8">
    <source>
        <dbReference type="Pfam" id="PF06429"/>
    </source>
</evidence>
<dbReference type="InterPro" id="IPR010930">
    <property type="entry name" value="Flg_bb/hook_C_dom"/>
</dbReference>
<protein>
    <recommendedName>
        <fullName evidence="4">Flagellar hook-associated protein 1</fullName>
    </recommendedName>
</protein>
<evidence type="ECO:0000256" key="2">
    <source>
        <dbReference type="ARBA" id="ARBA00004613"/>
    </source>
</evidence>
<evidence type="ECO:0000256" key="1">
    <source>
        <dbReference type="ARBA" id="ARBA00004117"/>
    </source>
</evidence>
<keyword evidence="6" id="KW-0975">Bacterial flagellum</keyword>